<sequence>MPPNADTDVEETTSCDIYEIISELKDLNLEIRKNKAQLDLLPNLDPAFFGPPLPPDFEKEISYVEEPSSTTCEQRGYGRFKCGCGHSWGSSFSYTGYAQTCFTCGDDVEPEEITQICYDKRRTKRRFKPQWRRYSHSYQFCEACKLKQCAWRPEEHRTNIRTFTDVTPVGGKKFEPKGSRQKG</sequence>
<evidence type="ECO:0000256" key="1">
    <source>
        <dbReference type="ARBA" id="ARBA00022723"/>
    </source>
</evidence>
<gene>
    <name evidence="5" type="ORF">GSOID_T00010341001</name>
    <name evidence="6" type="ORF">GSOID_T00019383001</name>
</gene>
<dbReference type="AlphaFoldDB" id="E4XFT7"/>
<evidence type="ECO:0000313" key="6">
    <source>
        <dbReference type="EMBL" id="CBY38856.1"/>
    </source>
</evidence>
<dbReference type="EMBL" id="FN655344">
    <property type="protein sequence ID" value="CBY38856.1"/>
    <property type="molecule type" value="Genomic_DNA"/>
</dbReference>
<dbReference type="SMART" id="SM01328">
    <property type="entry name" value="zf-3CxxC"/>
    <property type="match status" value="1"/>
</dbReference>
<evidence type="ECO:0000256" key="3">
    <source>
        <dbReference type="ARBA" id="ARBA00022833"/>
    </source>
</evidence>
<dbReference type="GO" id="GO:0008270">
    <property type="term" value="F:zinc ion binding"/>
    <property type="evidence" value="ECO:0007669"/>
    <property type="project" value="UniProtKB-KW"/>
</dbReference>
<dbReference type="EMBL" id="FN653046">
    <property type="protein sequence ID" value="CBY24476.1"/>
    <property type="molecule type" value="Genomic_DNA"/>
</dbReference>
<evidence type="ECO:0000313" key="7">
    <source>
        <dbReference type="Proteomes" id="UP000001307"/>
    </source>
</evidence>
<dbReference type="InterPro" id="IPR027377">
    <property type="entry name" value="ZAR1/RTP1-5-like_Znf-3CxxC"/>
</dbReference>
<dbReference type="Proteomes" id="UP000011014">
    <property type="component" value="Unassembled WGS sequence"/>
</dbReference>
<evidence type="ECO:0000259" key="4">
    <source>
        <dbReference type="SMART" id="SM01328"/>
    </source>
</evidence>
<accession>E4XFT7</accession>
<keyword evidence="1" id="KW-0479">Metal-binding</keyword>
<evidence type="ECO:0000313" key="5">
    <source>
        <dbReference type="EMBL" id="CBY24476.1"/>
    </source>
</evidence>
<dbReference type="Proteomes" id="UP000001307">
    <property type="component" value="Unassembled WGS sequence"/>
</dbReference>
<evidence type="ECO:0000256" key="2">
    <source>
        <dbReference type="ARBA" id="ARBA00022771"/>
    </source>
</evidence>
<proteinExistence type="predicted"/>
<name>E4XFT7_OIKDI</name>
<dbReference type="OrthoDB" id="10302699at2759"/>
<feature type="domain" description="3CxxC-type" evidence="4">
    <location>
        <begin position="75"/>
        <end position="147"/>
    </location>
</feature>
<protein>
    <recommendedName>
        <fullName evidence="4">3CxxC-type domain-containing protein</fullName>
    </recommendedName>
</protein>
<keyword evidence="7" id="KW-1185">Reference proteome</keyword>
<keyword evidence="3" id="KW-0862">Zinc</keyword>
<reference evidence="5" key="1">
    <citation type="journal article" date="2010" name="Science">
        <title>Plasticity of animal genome architecture unmasked by rapid evolution of a pelagic tunicate.</title>
        <authorList>
            <person name="Denoeud F."/>
            <person name="Henriet S."/>
            <person name="Mungpakdee S."/>
            <person name="Aury J.M."/>
            <person name="Da Silva C."/>
            <person name="Brinkmann H."/>
            <person name="Mikhaleva J."/>
            <person name="Olsen L.C."/>
            <person name="Jubin C."/>
            <person name="Canestro C."/>
            <person name="Bouquet J.M."/>
            <person name="Danks G."/>
            <person name="Poulain J."/>
            <person name="Campsteijn C."/>
            <person name="Adamski M."/>
            <person name="Cross I."/>
            <person name="Yadetie F."/>
            <person name="Muffato M."/>
            <person name="Louis A."/>
            <person name="Butcher S."/>
            <person name="Tsagkogeorga G."/>
            <person name="Konrad A."/>
            <person name="Singh S."/>
            <person name="Jensen M.F."/>
            <person name="Cong E.H."/>
            <person name="Eikeseth-Otteraa H."/>
            <person name="Noel B."/>
            <person name="Anthouard V."/>
            <person name="Porcel B.M."/>
            <person name="Kachouri-Lafond R."/>
            <person name="Nishino A."/>
            <person name="Ugolini M."/>
            <person name="Chourrout P."/>
            <person name="Nishida H."/>
            <person name="Aasland R."/>
            <person name="Huzurbazar S."/>
            <person name="Westhof E."/>
            <person name="Delsuc F."/>
            <person name="Lehrach H."/>
            <person name="Reinhardt R."/>
            <person name="Weissenbach J."/>
            <person name="Roy S.W."/>
            <person name="Artiguenave F."/>
            <person name="Postlethwait J.H."/>
            <person name="Manak J.R."/>
            <person name="Thompson E.M."/>
            <person name="Jaillon O."/>
            <person name="Du Pasquier L."/>
            <person name="Boudinot P."/>
            <person name="Liberles D.A."/>
            <person name="Volff J.N."/>
            <person name="Philippe H."/>
            <person name="Lenhard B."/>
            <person name="Roest Crollius H."/>
            <person name="Wincker P."/>
            <person name="Chourrout D."/>
        </authorList>
    </citation>
    <scope>NUCLEOTIDE SEQUENCE [LARGE SCALE GENOMIC DNA]</scope>
</reference>
<organism evidence="5">
    <name type="scientific">Oikopleura dioica</name>
    <name type="common">Tunicate</name>
    <dbReference type="NCBI Taxonomy" id="34765"/>
    <lineage>
        <taxon>Eukaryota</taxon>
        <taxon>Metazoa</taxon>
        <taxon>Chordata</taxon>
        <taxon>Tunicata</taxon>
        <taxon>Appendicularia</taxon>
        <taxon>Copelata</taxon>
        <taxon>Oikopleuridae</taxon>
        <taxon>Oikopleura</taxon>
    </lineage>
</organism>
<keyword evidence="2" id="KW-0863">Zinc-finger</keyword>
<dbReference type="InParanoid" id="E4XFT7"/>